<dbReference type="Proteomes" id="UP000006461">
    <property type="component" value="Chromosome"/>
</dbReference>
<sequence>MRIRSVSVVDVARRATVGDQVVEWDGDRITSVGPDDGTPPAAGDVDGRGLFALPGLIDCHVHVTSLSADEWADSGHRASYVAAHAVRALGATVRRGFTTVRDAGGADAGLTRALDEGVLTGPRLHTCGKALSQTSGHADLRPRGRELWDPHPDVPGIGRVVDGPDAVRLAVREQVRRGATFVKLMLSGGITSPTDRLDGVQFSDAEVTAAVEEADRLGVYCAGHAYTGAAVSRAVALGVRTIEHGNLIGPADAERMAAAGAFLVPTLSAYAVLAERGEEYGLPADRLGKLAEVVDRGADAVRAAEAAGVRIALGTDLLGPMADQQNREFALRAAVQTSWEVLESATLTGAELLGEAGRLGVLAPGAAADLVLGRADPGADVRVLADPEQALALVVSRGRVVRDDR</sequence>
<name>I4F1B9_MODI5</name>
<dbReference type="GO" id="GO:0016810">
    <property type="term" value="F:hydrolase activity, acting on carbon-nitrogen (but not peptide) bonds"/>
    <property type="evidence" value="ECO:0007669"/>
    <property type="project" value="InterPro"/>
</dbReference>
<reference evidence="2 3" key="1">
    <citation type="journal article" date="2012" name="J. Bacteriol.">
        <title>Genome Sequence of Radiation-Resistant Modestobacter marinus Strain BC501, a Representative Actinobacterium That Thrives on Calcareous Stone Surfaces.</title>
        <authorList>
            <person name="Normand P."/>
            <person name="Gury J."/>
            <person name="Pujic P."/>
            <person name="Chouaia B."/>
            <person name="Crotti E."/>
            <person name="Brusetti L."/>
            <person name="Daffonchio D."/>
            <person name="Vacherie B."/>
            <person name="Barbe V."/>
            <person name="Medigue C."/>
            <person name="Calteau A."/>
            <person name="Ghodhbane-Gtari F."/>
            <person name="Essoussi I."/>
            <person name="Nouioui I."/>
            <person name="Abbassi-Ghozzi I."/>
            <person name="Gtari M."/>
        </authorList>
    </citation>
    <scope>NUCLEOTIDE SEQUENCE [LARGE SCALE GENOMIC DNA]</scope>
    <source>
        <strain evidence="3">BC 501</strain>
    </source>
</reference>
<dbReference type="Gene3D" id="3.20.20.140">
    <property type="entry name" value="Metal-dependent hydrolases"/>
    <property type="match status" value="1"/>
</dbReference>
<keyword evidence="2" id="KW-0378">Hydrolase</keyword>
<proteinExistence type="predicted"/>
<dbReference type="InterPro" id="IPR011059">
    <property type="entry name" value="Metal-dep_hydrolase_composite"/>
</dbReference>
<gene>
    <name evidence="2" type="ordered locus">MODMU_4030</name>
</gene>
<dbReference type="InterPro" id="IPR057744">
    <property type="entry name" value="OTAase-like"/>
</dbReference>
<dbReference type="SUPFAM" id="SSF51556">
    <property type="entry name" value="Metallo-dependent hydrolases"/>
    <property type="match status" value="1"/>
</dbReference>
<dbReference type="InterPro" id="IPR032466">
    <property type="entry name" value="Metal_Hydrolase"/>
</dbReference>
<dbReference type="PANTHER" id="PTHR43135">
    <property type="entry name" value="ALPHA-D-RIBOSE 1-METHYLPHOSPHONATE 5-TRIPHOSPHATE DIPHOSPHATASE"/>
    <property type="match status" value="1"/>
</dbReference>
<dbReference type="CDD" id="cd01299">
    <property type="entry name" value="Met_dep_hydrolase_A"/>
    <property type="match status" value="1"/>
</dbReference>
<keyword evidence="3" id="KW-1185">Reference proteome</keyword>
<dbReference type="KEGG" id="mmar:MODMU_4030"/>
<dbReference type="PANTHER" id="PTHR43135:SF3">
    <property type="entry name" value="ALPHA-D-RIBOSE 1-METHYLPHOSPHONATE 5-TRIPHOSPHATE DIPHOSPHATASE"/>
    <property type="match status" value="1"/>
</dbReference>
<dbReference type="OMA" id="DVFPGPR"/>
<dbReference type="SUPFAM" id="SSF51338">
    <property type="entry name" value="Composite domain of metallo-dependent hydrolases"/>
    <property type="match status" value="1"/>
</dbReference>
<accession>I4F1B9</accession>
<organism evidence="2 3">
    <name type="scientific">Modestobacter italicus (strain DSM 44449 / CECT 9708 / BC 501)</name>
    <dbReference type="NCBI Taxonomy" id="2732864"/>
    <lineage>
        <taxon>Bacteria</taxon>
        <taxon>Bacillati</taxon>
        <taxon>Actinomycetota</taxon>
        <taxon>Actinomycetes</taxon>
        <taxon>Geodermatophilales</taxon>
        <taxon>Geodermatophilaceae</taxon>
        <taxon>Modestobacter</taxon>
    </lineage>
</organism>
<evidence type="ECO:0000313" key="3">
    <source>
        <dbReference type="Proteomes" id="UP000006461"/>
    </source>
</evidence>
<feature type="domain" description="Amidohydrolase-related" evidence="1">
    <location>
        <begin position="52"/>
        <end position="389"/>
    </location>
</feature>
<dbReference type="EMBL" id="FO203431">
    <property type="protein sequence ID" value="CCH89432.1"/>
    <property type="molecule type" value="Genomic_DNA"/>
</dbReference>
<dbReference type="EC" id="3.5.-.-" evidence="2"/>
<dbReference type="InterPro" id="IPR006680">
    <property type="entry name" value="Amidohydro-rel"/>
</dbReference>
<protein>
    <submittedName>
        <fullName evidence="2">Peptidase, M38 family</fullName>
        <ecNumber evidence="2">3.5.-.-</ecNumber>
    </submittedName>
</protein>
<dbReference type="Pfam" id="PF01979">
    <property type="entry name" value="Amidohydro_1"/>
    <property type="match status" value="1"/>
</dbReference>
<dbReference type="STRING" id="477641.MODMU_4030"/>
<evidence type="ECO:0000259" key="1">
    <source>
        <dbReference type="Pfam" id="PF01979"/>
    </source>
</evidence>
<dbReference type="AlphaFoldDB" id="I4F1B9"/>
<dbReference type="eggNOG" id="COG1228">
    <property type="taxonomic scope" value="Bacteria"/>
</dbReference>
<evidence type="ECO:0000313" key="2">
    <source>
        <dbReference type="EMBL" id="CCH89432.1"/>
    </source>
</evidence>
<dbReference type="HOGENOM" id="CLU_023620_2_0_11"/>
<dbReference type="InterPro" id="IPR051781">
    <property type="entry name" value="Metallo-dep_Hydrolase"/>
</dbReference>
<dbReference type="Gene3D" id="2.30.40.10">
    <property type="entry name" value="Urease, subunit C, domain 1"/>
    <property type="match status" value="1"/>
</dbReference>